<dbReference type="NCBIfam" id="NF037995">
    <property type="entry name" value="TRAP_S1"/>
    <property type="match status" value="1"/>
</dbReference>
<gene>
    <name evidence="2" type="ORF">SDC9_166490</name>
</gene>
<keyword evidence="1" id="KW-0732">Signal</keyword>
<sequence length="173" mass="19299">MTASKEIQSVEDLKGLRIRTQNSEIHMKIFKALGVDATPMDFSELFTALQQGTVDGQENPYSNILNNNIFEVNNMLVDTGQVYQVAGMLFSPSTWDKLSSEQQAWVDEASAYATGIERTACTDNNNSAKESLIKEHGMKFVELDKAQLQAATASVYDEYPDLKELADKVKSYK</sequence>
<dbReference type="PANTHER" id="PTHR33376">
    <property type="match status" value="1"/>
</dbReference>
<accession>A0A645G4Q8</accession>
<evidence type="ECO:0000313" key="2">
    <source>
        <dbReference type="EMBL" id="MPN19124.1"/>
    </source>
</evidence>
<dbReference type="Gene3D" id="3.40.190.170">
    <property type="entry name" value="Bacterial extracellular solute-binding protein, family 7"/>
    <property type="match status" value="1"/>
</dbReference>
<dbReference type="GO" id="GO:0055085">
    <property type="term" value="P:transmembrane transport"/>
    <property type="evidence" value="ECO:0007669"/>
    <property type="project" value="InterPro"/>
</dbReference>
<dbReference type="SUPFAM" id="SSF53850">
    <property type="entry name" value="Periplasmic binding protein-like II"/>
    <property type="match status" value="1"/>
</dbReference>
<dbReference type="Pfam" id="PF03480">
    <property type="entry name" value="DctP"/>
    <property type="match status" value="1"/>
</dbReference>
<reference evidence="2" key="1">
    <citation type="submission" date="2019-08" db="EMBL/GenBank/DDBJ databases">
        <authorList>
            <person name="Kucharzyk K."/>
            <person name="Murdoch R.W."/>
            <person name="Higgins S."/>
            <person name="Loffler F."/>
        </authorList>
    </citation>
    <scope>NUCLEOTIDE SEQUENCE</scope>
</reference>
<proteinExistence type="predicted"/>
<evidence type="ECO:0000256" key="1">
    <source>
        <dbReference type="ARBA" id="ARBA00022729"/>
    </source>
</evidence>
<dbReference type="AlphaFoldDB" id="A0A645G4Q8"/>
<dbReference type="InterPro" id="IPR018389">
    <property type="entry name" value="DctP_fam"/>
</dbReference>
<name>A0A645G4Q8_9ZZZZ</name>
<organism evidence="2">
    <name type="scientific">bioreactor metagenome</name>
    <dbReference type="NCBI Taxonomy" id="1076179"/>
    <lineage>
        <taxon>unclassified sequences</taxon>
        <taxon>metagenomes</taxon>
        <taxon>ecological metagenomes</taxon>
    </lineage>
</organism>
<dbReference type="EMBL" id="VSSQ01066620">
    <property type="protein sequence ID" value="MPN19124.1"/>
    <property type="molecule type" value="Genomic_DNA"/>
</dbReference>
<dbReference type="PANTHER" id="PTHR33376:SF4">
    <property type="entry name" value="SIALIC ACID-BINDING PERIPLASMIC PROTEIN SIAP"/>
    <property type="match status" value="1"/>
</dbReference>
<comment type="caution">
    <text evidence="2">The sequence shown here is derived from an EMBL/GenBank/DDBJ whole genome shotgun (WGS) entry which is preliminary data.</text>
</comment>
<dbReference type="InterPro" id="IPR038404">
    <property type="entry name" value="TRAP_DctP_sf"/>
</dbReference>
<protein>
    <submittedName>
        <fullName evidence="2">Solute-binding protein</fullName>
    </submittedName>
</protein>